<dbReference type="CDD" id="cd18793">
    <property type="entry name" value="SF2_C_SNF"/>
    <property type="match status" value="1"/>
</dbReference>
<dbReference type="Gene3D" id="3.40.50.10810">
    <property type="entry name" value="Tandem AAA-ATPase domain"/>
    <property type="match status" value="1"/>
</dbReference>
<reference evidence="5" key="1">
    <citation type="submission" date="2017-04" db="EMBL/GenBank/DDBJ databases">
        <authorList>
            <person name="Varghese N."/>
            <person name="Submissions S."/>
        </authorList>
    </citation>
    <scope>NUCLEOTIDE SEQUENCE [LARGE SCALE GENOMIC DNA]</scope>
    <source>
        <strain evidence="5">USBA 82</strain>
    </source>
</reference>
<dbReference type="PROSITE" id="PS51192">
    <property type="entry name" value="HELICASE_ATP_BIND_1"/>
    <property type="match status" value="1"/>
</dbReference>
<dbReference type="SUPFAM" id="SSF52540">
    <property type="entry name" value="P-loop containing nucleoside triphosphate hydrolases"/>
    <property type="match status" value="2"/>
</dbReference>
<dbReference type="SMART" id="SM00487">
    <property type="entry name" value="DEXDc"/>
    <property type="match status" value="1"/>
</dbReference>
<dbReference type="AlphaFoldDB" id="A0A1X7KYV0"/>
<dbReference type="SMART" id="SM00490">
    <property type="entry name" value="HELICc"/>
    <property type="match status" value="1"/>
</dbReference>
<dbReference type="FunFam" id="3.40.50.300:FF:000533">
    <property type="entry name" value="Helicase, Snf2 family"/>
    <property type="match status" value="1"/>
</dbReference>
<organism evidence="4 5">
    <name type="scientific">Dethiosulfovibrio salsuginis</name>
    <dbReference type="NCBI Taxonomy" id="561720"/>
    <lineage>
        <taxon>Bacteria</taxon>
        <taxon>Thermotogati</taxon>
        <taxon>Synergistota</taxon>
        <taxon>Synergistia</taxon>
        <taxon>Synergistales</taxon>
        <taxon>Dethiosulfovibrionaceae</taxon>
        <taxon>Dethiosulfovibrio</taxon>
    </lineage>
</organism>
<dbReference type="InterPro" id="IPR038718">
    <property type="entry name" value="SNF2-like_sf"/>
</dbReference>
<evidence type="ECO:0000256" key="1">
    <source>
        <dbReference type="ARBA" id="ARBA00022801"/>
    </source>
</evidence>
<dbReference type="Pfam" id="PF00176">
    <property type="entry name" value="SNF2-rel_dom"/>
    <property type="match status" value="1"/>
</dbReference>
<dbReference type="InterPro" id="IPR001650">
    <property type="entry name" value="Helicase_C-like"/>
</dbReference>
<name>A0A1X7KYV0_9BACT</name>
<dbReference type="InterPro" id="IPR049730">
    <property type="entry name" value="SNF2/RAD54-like_C"/>
</dbReference>
<keyword evidence="5" id="KW-1185">Reference proteome</keyword>
<dbReference type="Pfam" id="PF00271">
    <property type="entry name" value="Helicase_C"/>
    <property type="match status" value="1"/>
</dbReference>
<dbReference type="GO" id="GO:0004386">
    <property type="term" value="F:helicase activity"/>
    <property type="evidence" value="ECO:0007669"/>
    <property type="project" value="UniProtKB-KW"/>
</dbReference>
<dbReference type="Proteomes" id="UP000193355">
    <property type="component" value="Unassembled WGS sequence"/>
</dbReference>
<feature type="domain" description="Helicase ATP-binding" evidence="2">
    <location>
        <begin position="538"/>
        <end position="700"/>
    </location>
</feature>
<feature type="domain" description="Helicase C-terminal" evidence="3">
    <location>
        <begin position="826"/>
        <end position="983"/>
    </location>
</feature>
<keyword evidence="4" id="KW-0547">Nucleotide-binding</keyword>
<proteinExistence type="predicted"/>
<dbReference type="Gene3D" id="3.40.50.300">
    <property type="entry name" value="P-loop containing nucleotide triphosphate hydrolases"/>
    <property type="match status" value="1"/>
</dbReference>
<gene>
    <name evidence="4" type="ORF">SAMN06275492_14020</name>
</gene>
<dbReference type="InterPro" id="IPR027417">
    <property type="entry name" value="P-loop_NTPase"/>
</dbReference>
<dbReference type="InterPro" id="IPR000330">
    <property type="entry name" value="SNF2_N"/>
</dbReference>
<sequence length="1000" mass="112848">MRAIHLSFGERTFYLWGEEPKEKPQSPDPTLLKHLAQGELFQPSRRMTAVKRTLWLPARGGVPIPSSPLLGDEPDRRKKTTLAPFSLSVLPLKAQDLQDLFQRESLEVPPGTGLILGQSLHWGLRLFRLVENLIAQESYLPSLVQRDSTWEAVWIPVLSEEGERAMEHLAESLPGVLRSMASGEKPPEIPAMDHTREMVSTMLNGLIRLRLSKGPKKALPSLHDVWLEALRSPSPEVRWKEEKDIVEFATALDRWSRPARLHSESAFRFCLRLEEPPSEEDRWEVRYLLQPKADPSTLIPLEEVFQGSGSIPKKLLQTVSQEFILTALGQGARLSPHMAQNLERKELQGFSLNSSEALHFLKEEASALQASGFTLQLPSWWINHKGLKKVGLTAKASSSSPSDGDLGLESLLDFQYVLSLGGEELTPEEMRMLAELKTPLVRFRGQWIETSPEHIKKALDFLKKQGSRKVTASEILASALTDGGLQVDDLPLERVAVEGWFAQVLENLKSKNLSPETPPQEFKGTLRHYQEEGFSWLSYLRRWGLGACLADDMGLGKTVQTLAHIQREREKGETKPALLICPTSVVNNWLKEAERFTPELPVLVHHGTARNRKKSFQTAAQGHGLVISTFGLLQRDLALFQEVPWSSMILDEAQNIKNPEAKQSKAARSVEAKHRIALTGTPVENRPMDLWSLMDFLNPGLLGSQSFFKKAFKMSRETPQGETALEKLRKVTAPFLLRRLKTDKTIIKDLPEKIVTKEYCSLTKEQASLYQSVLDDLQDGLKNGDAGGRNGLVLATLTKLKQICNHPAHFLGDNSPLENRSGKLRRLIDLLEGFQENQEHCLIFTQYREMGEMLQGWLRRYFAQEVFLLHGGIPRKKRDEMVEAFQSSPNAPKIFVLSLKAGGTGITLTRANHVVHFDRWWNPAVENQATDRAFRIGQEKNVQVHTFIVPGTLEERIDTMLENKKDLAEKIVGGDNVWIGNLSDRELQDLLRLDREALEV</sequence>
<evidence type="ECO:0000259" key="2">
    <source>
        <dbReference type="PROSITE" id="PS51192"/>
    </source>
</evidence>
<protein>
    <submittedName>
        <fullName evidence="4">Superfamily II DNA or RNA helicase, SNF2 family</fullName>
    </submittedName>
</protein>
<dbReference type="STRING" id="561720.SAMN06275492_14020"/>
<accession>A0A1X7KYV0</accession>
<keyword evidence="1" id="KW-0378">Hydrolase</keyword>
<dbReference type="GO" id="GO:0005524">
    <property type="term" value="F:ATP binding"/>
    <property type="evidence" value="ECO:0007669"/>
    <property type="project" value="InterPro"/>
</dbReference>
<dbReference type="PANTHER" id="PTHR10799">
    <property type="entry name" value="SNF2/RAD54 HELICASE FAMILY"/>
    <property type="match status" value="1"/>
</dbReference>
<dbReference type="Pfam" id="PF12419">
    <property type="entry name" value="DUF3670"/>
    <property type="match status" value="1"/>
</dbReference>
<dbReference type="InterPro" id="IPR022138">
    <property type="entry name" value="DUF3670"/>
</dbReference>
<dbReference type="GO" id="GO:0016787">
    <property type="term" value="F:hydrolase activity"/>
    <property type="evidence" value="ECO:0007669"/>
    <property type="project" value="UniProtKB-KW"/>
</dbReference>
<dbReference type="EMBL" id="FXBB01000040">
    <property type="protein sequence ID" value="SMG46610.1"/>
    <property type="molecule type" value="Genomic_DNA"/>
</dbReference>
<keyword evidence="4" id="KW-0347">Helicase</keyword>
<evidence type="ECO:0000259" key="3">
    <source>
        <dbReference type="PROSITE" id="PS51194"/>
    </source>
</evidence>
<evidence type="ECO:0000313" key="4">
    <source>
        <dbReference type="EMBL" id="SMG46610.1"/>
    </source>
</evidence>
<dbReference type="CDD" id="cd18012">
    <property type="entry name" value="DEXQc_arch_SWI2_SNF2"/>
    <property type="match status" value="1"/>
</dbReference>
<keyword evidence="4" id="KW-0067">ATP-binding</keyword>
<dbReference type="InterPro" id="IPR014001">
    <property type="entry name" value="Helicase_ATP-bd"/>
</dbReference>
<dbReference type="RefSeq" id="WP_085545474.1">
    <property type="nucleotide sequence ID" value="NZ_FXBB01000040.1"/>
</dbReference>
<evidence type="ECO:0000313" key="5">
    <source>
        <dbReference type="Proteomes" id="UP000193355"/>
    </source>
</evidence>
<dbReference type="PROSITE" id="PS51194">
    <property type="entry name" value="HELICASE_CTER"/>
    <property type="match status" value="1"/>
</dbReference>